<evidence type="ECO:0000259" key="10">
    <source>
        <dbReference type="Pfam" id="PF00909"/>
    </source>
</evidence>
<evidence type="ECO:0000256" key="6">
    <source>
        <dbReference type="ARBA" id="ARBA00023136"/>
    </source>
</evidence>
<dbReference type="Pfam" id="PF00909">
    <property type="entry name" value="Ammonium_transp"/>
    <property type="match status" value="1"/>
</dbReference>
<feature type="transmembrane region" description="Helical" evidence="8">
    <location>
        <begin position="84"/>
        <end position="105"/>
    </location>
</feature>
<evidence type="ECO:0000256" key="1">
    <source>
        <dbReference type="ARBA" id="ARBA00004141"/>
    </source>
</evidence>
<feature type="domain" description="Ammonium transporter AmtB-like" evidence="10">
    <location>
        <begin position="84"/>
        <end position="119"/>
    </location>
</feature>
<name>A0A4R5M3P5_9BURK</name>
<dbReference type="PANTHER" id="PTHR43029:SF10">
    <property type="entry name" value="AMMONIUM TRANSPORTER MEP2"/>
    <property type="match status" value="1"/>
</dbReference>
<evidence type="ECO:0000256" key="7">
    <source>
        <dbReference type="ARBA" id="ARBA00023177"/>
    </source>
</evidence>
<dbReference type="AlphaFoldDB" id="A0A4R5M3P5"/>
<dbReference type="Proteomes" id="UP000295722">
    <property type="component" value="Unassembled WGS sequence"/>
</dbReference>
<keyword evidence="7" id="KW-0924">Ammonia transport</keyword>
<evidence type="ECO:0000256" key="5">
    <source>
        <dbReference type="ARBA" id="ARBA00022989"/>
    </source>
</evidence>
<dbReference type="GO" id="GO:0005886">
    <property type="term" value="C:plasma membrane"/>
    <property type="evidence" value="ECO:0007669"/>
    <property type="project" value="TreeGrafter"/>
</dbReference>
<protein>
    <submittedName>
        <fullName evidence="11">Ammonium transporter</fullName>
    </submittedName>
</protein>
<keyword evidence="9" id="KW-0732">Signal</keyword>
<dbReference type="InterPro" id="IPR024041">
    <property type="entry name" value="NH4_transpt_AmtB-like_dom"/>
</dbReference>
<dbReference type="InterPro" id="IPR001905">
    <property type="entry name" value="Ammonium_transpt"/>
</dbReference>
<dbReference type="OrthoDB" id="9814202at2"/>
<keyword evidence="3" id="KW-0813">Transport</keyword>
<comment type="subcellular location">
    <subcellularLocation>
        <location evidence="1">Membrane</location>
        <topology evidence="1">Multi-pass membrane protein</topology>
    </subcellularLocation>
</comment>
<feature type="signal peptide" evidence="9">
    <location>
        <begin position="1"/>
        <end position="24"/>
    </location>
</feature>
<dbReference type="SUPFAM" id="SSF111352">
    <property type="entry name" value="Ammonium transporter"/>
    <property type="match status" value="1"/>
</dbReference>
<dbReference type="GO" id="GO:0008519">
    <property type="term" value="F:ammonium channel activity"/>
    <property type="evidence" value="ECO:0007669"/>
    <property type="project" value="InterPro"/>
</dbReference>
<reference evidence="11 12" key="1">
    <citation type="submission" date="2019-03" db="EMBL/GenBank/DDBJ databases">
        <title>Paraburkholderia sp. 4M-K11, isolated from subtropical forest soil.</title>
        <authorList>
            <person name="Gao Z.-H."/>
            <person name="Qiu L.-H."/>
        </authorList>
    </citation>
    <scope>NUCLEOTIDE SEQUENCE [LARGE SCALE GENOMIC DNA]</scope>
    <source>
        <strain evidence="11 12">4M-K11</strain>
    </source>
</reference>
<comment type="caution">
    <text evidence="11">The sequence shown here is derived from an EMBL/GenBank/DDBJ whole genome shotgun (WGS) entry which is preliminary data.</text>
</comment>
<evidence type="ECO:0000313" key="12">
    <source>
        <dbReference type="Proteomes" id="UP000295722"/>
    </source>
</evidence>
<proteinExistence type="inferred from homology"/>
<comment type="similarity">
    <text evidence="2">Belongs to the ammonia transporter channel (TC 1.A.11.2) family.</text>
</comment>
<keyword evidence="12" id="KW-1185">Reference proteome</keyword>
<feature type="non-terminal residue" evidence="11">
    <location>
        <position position="119"/>
    </location>
</feature>
<organism evidence="11 12">
    <name type="scientific">Paraburkholderia silviterrae</name>
    <dbReference type="NCBI Taxonomy" id="2528715"/>
    <lineage>
        <taxon>Bacteria</taxon>
        <taxon>Pseudomonadati</taxon>
        <taxon>Pseudomonadota</taxon>
        <taxon>Betaproteobacteria</taxon>
        <taxon>Burkholderiales</taxon>
        <taxon>Burkholderiaceae</taxon>
        <taxon>Paraburkholderia</taxon>
    </lineage>
</organism>
<keyword evidence="4 8" id="KW-0812">Transmembrane</keyword>
<evidence type="ECO:0000313" key="11">
    <source>
        <dbReference type="EMBL" id="TDG19902.1"/>
    </source>
</evidence>
<dbReference type="Gene3D" id="1.10.3430.10">
    <property type="entry name" value="Ammonium transporter AmtB like domains"/>
    <property type="match status" value="1"/>
</dbReference>
<gene>
    <name evidence="11" type="ORF">EYW47_29070</name>
</gene>
<accession>A0A4R5M3P5</accession>
<dbReference type="EMBL" id="SMRP01000019">
    <property type="protein sequence ID" value="TDG19902.1"/>
    <property type="molecule type" value="Genomic_DNA"/>
</dbReference>
<evidence type="ECO:0000256" key="4">
    <source>
        <dbReference type="ARBA" id="ARBA00022692"/>
    </source>
</evidence>
<evidence type="ECO:0000256" key="9">
    <source>
        <dbReference type="SAM" id="SignalP"/>
    </source>
</evidence>
<sequence length="119" mass="11451">MRKMLMSLLMAGSLLASGVGAALADDASAPAASASAPAAAATSVPAAAASAPADAPAAAAAAAPAAPTAPFSVDSSKINSGDTAWMLTSTALVLFMTIPGLALFYGGMVRKKNVLATLM</sequence>
<feature type="chain" id="PRO_5020919903" evidence="9">
    <location>
        <begin position="25"/>
        <end position="119"/>
    </location>
</feature>
<evidence type="ECO:0000256" key="8">
    <source>
        <dbReference type="SAM" id="Phobius"/>
    </source>
</evidence>
<evidence type="ECO:0000256" key="3">
    <source>
        <dbReference type="ARBA" id="ARBA00022448"/>
    </source>
</evidence>
<dbReference type="PANTHER" id="PTHR43029">
    <property type="entry name" value="AMMONIUM TRANSPORTER MEP2"/>
    <property type="match status" value="1"/>
</dbReference>
<keyword evidence="5 8" id="KW-1133">Transmembrane helix</keyword>
<keyword evidence="6 8" id="KW-0472">Membrane</keyword>
<evidence type="ECO:0000256" key="2">
    <source>
        <dbReference type="ARBA" id="ARBA00005887"/>
    </source>
</evidence>
<dbReference type="InterPro" id="IPR029020">
    <property type="entry name" value="Ammonium/urea_transptr"/>
</dbReference>